<protein>
    <submittedName>
        <fullName evidence="2">Uncharacterized protein</fullName>
    </submittedName>
</protein>
<evidence type="ECO:0000256" key="1">
    <source>
        <dbReference type="SAM" id="Phobius"/>
    </source>
</evidence>
<sequence>MQTVGIFFFWRELCAFCLYFVGVFFFFFCCFLSHACFREFLQHFTCVCGCVHACLPAKSRQECRQSSGMFAASLV</sequence>
<dbReference type="AlphaFoldDB" id="A0A4D5S1B5"/>
<proteinExistence type="predicted"/>
<keyword evidence="1" id="KW-0472">Membrane</keyword>
<name>A0A4D5S1B5_IXOSC</name>
<keyword evidence="1" id="KW-1133">Transmembrane helix</keyword>
<dbReference type="EMBL" id="GHJT01007906">
    <property type="protein sequence ID" value="MOY41877.1"/>
    <property type="molecule type" value="Transcribed_RNA"/>
</dbReference>
<reference evidence="2" key="1">
    <citation type="submission" date="2019-04" db="EMBL/GenBank/DDBJ databases">
        <title>An insight into the mialome of Ixodes scapularis.</title>
        <authorList>
            <person name="Ribeiro J.M."/>
            <person name="Mather T.N."/>
            <person name="Karim S."/>
        </authorList>
    </citation>
    <scope>NUCLEOTIDE SEQUENCE</scope>
</reference>
<feature type="transmembrane region" description="Helical" evidence="1">
    <location>
        <begin position="6"/>
        <end position="32"/>
    </location>
</feature>
<accession>A0A4D5S1B5</accession>
<organism evidence="2">
    <name type="scientific">Ixodes scapularis</name>
    <name type="common">Black-legged tick</name>
    <name type="synonym">Deer tick</name>
    <dbReference type="NCBI Taxonomy" id="6945"/>
    <lineage>
        <taxon>Eukaryota</taxon>
        <taxon>Metazoa</taxon>
        <taxon>Ecdysozoa</taxon>
        <taxon>Arthropoda</taxon>
        <taxon>Chelicerata</taxon>
        <taxon>Arachnida</taxon>
        <taxon>Acari</taxon>
        <taxon>Parasitiformes</taxon>
        <taxon>Ixodida</taxon>
        <taxon>Ixodoidea</taxon>
        <taxon>Ixodidae</taxon>
        <taxon>Ixodinae</taxon>
        <taxon>Ixodes</taxon>
    </lineage>
</organism>
<evidence type="ECO:0000313" key="2">
    <source>
        <dbReference type="EMBL" id="MOY41877.1"/>
    </source>
</evidence>
<keyword evidence="1" id="KW-0812">Transmembrane</keyword>